<gene>
    <name evidence="2" type="ORF">ACFY8O_33920</name>
</gene>
<feature type="signal peptide" evidence="1">
    <location>
        <begin position="1"/>
        <end position="26"/>
    </location>
</feature>
<evidence type="ECO:0000313" key="3">
    <source>
        <dbReference type="Proteomes" id="UP001602322"/>
    </source>
</evidence>
<organism evidence="2 3">
    <name type="scientific">Streptomyces argenteolus</name>
    <dbReference type="NCBI Taxonomy" id="67274"/>
    <lineage>
        <taxon>Bacteria</taxon>
        <taxon>Bacillati</taxon>
        <taxon>Actinomycetota</taxon>
        <taxon>Actinomycetes</taxon>
        <taxon>Kitasatosporales</taxon>
        <taxon>Streptomycetaceae</taxon>
        <taxon>Streptomyces</taxon>
    </lineage>
</organism>
<evidence type="ECO:0000313" key="2">
    <source>
        <dbReference type="EMBL" id="MFF5900890.1"/>
    </source>
</evidence>
<protein>
    <recommendedName>
        <fullName evidence="4">Ig-like domain-containing protein</fullName>
    </recommendedName>
</protein>
<reference evidence="2 3" key="1">
    <citation type="submission" date="2024-10" db="EMBL/GenBank/DDBJ databases">
        <title>The Natural Products Discovery Center: Release of the First 8490 Sequenced Strains for Exploring Actinobacteria Biosynthetic Diversity.</title>
        <authorList>
            <person name="Kalkreuter E."/>
            <person name="Kautsar S.A."/>
            <person name="Yang D."/>
            <person name="Bader C.D."/>
            <person name="Teijaro C.N."/>
            <person name="Fluegel L."/>
            <person name="Davis C.M."/>
            <person name="Simpson J.R."/>
            <person name="Lauterbach L."/>
            <person name="Steele A.D."/>
            <person name="Gui C."/>
            <person name="Meng S."/>
            <person name="Li G."/>
            <person name="Viehrig K."/>
            <person name="Ye F."/>
            <person name="Su P."/>
            <person name="Kiefer A.F."/>
            <person name="Nichols A."/>
            <person name="Cepeda A.J."/>
            <person name="Yan W."/>
            <person name="Fan B."/>
            <person name="Jiang Y."/>
            <person name="Adhikari A."/>
            <person name="Zheng C.-J."/>
            <person name="Schuster L."/>
            <person name="Cowan T.M."/>
            <person name="Smanski M.J."/>
            <person name="Chevrette M.G."/>
            <person name="De Carvalho L.P.S."/>
            <person name="Shen B."/>
        </authorList>
    </citation>
    <scope>NUCLEOTIDE SEQUENCE [LARGE SCALE GENOMIC DNA]</scope>
    <source>
        <strain evidence="2 3">NPDC012540</strain>
    </source>
</reference>
<comment type="caution">
    <text evidence="2">The sequence shown here is derived from an EMBL/GenBank/DDBJ whole genome shotgun (WGS) entry which is preliminary data.</text>
</comment>
<evidence type="ECO:0008006" key="4">
    <source>
        <dbReference type="Google" id="ProtNLM"/>
    </source>
</evidence>
<dbReference type="EMBL" id="JBIBEG010000020">
    <property type="protein sequence ID" value="MFF5900890.1"/>
    <property type="molecule type" value="Genomic_DNA"/>
</dbReference>
<keyword evidence="3" id="KW-1185">Reference proteome</keyword>
<keyword evidence="1" id="KW-0732">Signal</keyword>
<sequence length="180" mass="18167">MHIRRCIAVLTAAVLMIMGLATSGAAATPAGLLDITCAGTQTSTYSPPLTLTAQPSTTNASTQYGPCVSLSQPNITAGSRSASIPYPSRTCLDLLDSQTVTFTITWNTGQTSTVSGNATTTVVGATLTVTITGNVTSGLFAGSSVVQINEGPATDITLCTLGLGSVSSIYSLVALEITSV</sequence>
<dbReference type="Proteomes" id="UP001602322">
    <property type="component" value="Unassembled WGS sequence"/>
</dbReference>
<dbReference type="RefSeq" id="WP_387909183.1">
    <property type="nucleotide sequence ID" value="NZ_JBIBEG010000020.1"/>
</dbReference>
<feature type="chain" id="PRO_5046794886" description="Ig-like domain-containing protein" evidence="1">
    <location>
        <begin position="27"/>
        <end position="180"/>
    </location>
</feature>
<evidence type="ECO:0000256" key="1">
    <source>
        <dbReference type="SAM" id="SignalP"/>
    </source>
</evidence>
<accession>A0ABW6XGP2</accession>
<name>A0ABW6XGP2_9ACTN</name>
<proteinExistence type="predicted"/>